<gene>
    <name evidence="2" type="primary">jg7567</name>
    <name evidence="2" type="ORF">PAEG_LOCUS1025</name>
</gene>
<dbReference type="EMBL" id="CAKXAJ010003480">
    <property type="protein sequence ID" value="CAH2208409.1"/>
    <property type="molecule type" value="Genomic_DNA"/>
</dbReference>
<feature type="non-terminal residue" evidence="2">
    <location>
        <position position="85"/>
    </location>
</feature>
<protein>
    <submittedName>
        <fullName evidence="2">Jg7567 protein</fullName>
    </submittedName>
</protein>
<organism evidence="2 3">
    <name type="scientific">Pararge aegeria aegeria</name>
    <dbReference type="NCBI Taxonomy" id="348720"/>
    <lineage>
        <taxon>Eukaryota</taxon>
        <taxon>Metazoa</taxon>
        <taxon>Ecdysozoa</taxon>
        <taxon>Arthropoda</taxon>
        <taxon>Hexapoda</taxon>
        <taxon>Insecta</taxon>
        <taxon>Pterygota</taxon>
        <taxon>Neoptera</taxon>
        <taxon>Endopterygota</taxon>
        <taxon>Lepidoptera</taxon>
        <taxon>Glossata</taxon>
        <taxon>Ditrysia</taxon>
        <taxon>Papilionoidea</taxon>
        <taxon>Nymphalidae</taxon>
        <taxon>Satyrinae</taxon>
        <taxon>Satyrini</taxon>
        <taxon>Parargina</taxon>
        <taxon>Pararge</taxon>
    </lineage>
</organism>
<reference evidence="2" key="1">
    <citation type="submission" date="2022-03" db="EMBL/GenBank/DDBJ databases">
        <authorList>
            <person name="Lindestad O."/>
        </authorList>
    </citation>
    <scope>NUCLEOTIDE SEQUENCE</scope>
</reference>
<proteinExistence type="predicted"/>
<name>A0A8S4QEK3_9NEOP</name>
<dbReference type="AlphaFoldDB" id="A0A8S4QEK3"/>
<evidence type="ECO:0000313" key="2">
    <source>
        <dbReference type="EMBL" id="CAH2208409.1"/>
    </source>
</evidence>
<evidence type="ECO:0000256" key="1">
    <source>
        <dbReference type="SAM" id="MobiDB-lite"/>
    </source>
</evidence>
<sequence length="85" mass="9379">MGGENRGIWGPKVPGVVTSHRSTQRRDVPLARWIDDIKSWLAQATQDRSSSSFYEELDRGSALALFVPQSSIAVSVRGDENSFNS</sequence>
<comment type="caution">
    <text evidence="2">The sequence shown here is derived from an EMBL/GenBank/DDBJ whole genome shotgun (WGS) entry which is preliminary data.</text>
</comment>
<evidence type="ECO:0000313" key="3">
    <source>
        <dbReference type="Proteomes" id="UP000838756"/>
    </source>
</evidence>
<keyword evidence="3" id="KW-1185">Reference proteome</keyword>
<dbReference type="Proteomes" id="UP000838756">
    <property type="component" value="Unassembled WGS sequence"/>
</dbReference>
<feature type="region of interest" description="Disordered" evidence="1">
    <location>
        <begin position="1"/>
        <end position="21"/>
    </location>
</feature>
<accession>A0A8S4QEK3</accession>